<dbReference type="PANTHER" id="PTHR31642">
    <property type="entry name" value="TRICHOTHECENE 3-O-ACETYLTRANSFERASE"/>
    <property type="match status" value="1"/>
</dbReference>
<evidence type="ECO:0000313" key="5">
    <source>
        <dbReference type="Proteomes" id="UP001141806"/>
    </source>
</evidence>
<evidence type="ECO:0008006" key="6">
    <source>
        <dbReference type="Google" id="ProtNLM"/>
    </source>
</evidence>
<dbReference type="FunFam" id="3.30.559.10:FF:000015">
    <property type="entry name" value="Spermidine hydroxycinnamoyl transferase"/>
    <property type="match status" value="1"/>
</dbReference>
<organism evidence="4 5">
    <name type="scientific">Protea cynaroides</name>
    <dbReference type="NCBI Taxonomy" id="273540"/>
    <lineage>
        <taxon>Eukaryota</taxon>
        <taxon>Viridiplantae</taxon>
        <taxon>Streptophyta</taxon>
        <taxon>Embryophyta</taxon>
        <taxon>Tracheophyta</taxon>
        <taxon>Spermatophyta</taxon>
        <taxon>Magnoliopsida</taxon>
        <taxon>Proteales</taxon>
        <taxon>Proteaceae</taxon>
        <taxon>Protea</taxon>
    </lineage>
</organism>
<dbReference type="PANTHER" id="PTHR31642:SF318">
    <property type="entry name" value="OMEGA-HYDROXYPALMITATE O-FERULOYL TRANSFERASE"/>
    <property type="match status" value="1"/>
</dbReference>
<dbReference type="InterPro" id="IPR023213">
    <property type="entry name" value="CAT-like_dom_sf"/>
</dbReference>
<evidence type="ECO:0000256" key="1">
    <source>
        <dbReference type="ARBA" id="ARBA00009861"/>
    </source>
</evidence>
<proteinExistence type="inferred from homology"/>
<gene>
    <name evidence="4" type="ORF">NE237_030151</name>
</gene>
<sequence length="440" mass="48974">MELKMDGLTINREKIRIKKSEPILVCPAEETDDGFYFLSNLDQNVASIIQTFYCFKADESKKSSETVSEVIKEALAKVLVHFYPLAGSLTISSEGKLTVQCTNKGVPFVEAVADCEIEALGDITVPDPLTLGKLVYTVGGAENILEMPLLTAQVTRFKCGGFVLGMALNHCLVDGIAAMEFVNSWAETARGLPLTVPPFLDRKILRSRQPPKIEFTHDEFKQINDASDMVTLYQEEQMLHKSFLFYPDKLASLKKMAMEDGSIESCTSFTALTALVWRARSKALKMKPQQQTKLIFAVDGRSKLNPSLPKGYFGNGFIFSCCICSAGELIEKPLSFAVHLVQDAIKLVNDNYIRSVIDYFEVTRSRPSLTATVLITTWTRLAFDTTDFGWGKPIQTGCVTLPAKEVVLFLSHGRDKMKNMNLLLGLPVTAMKIFEEQMQV</sequence>
<dbReference type="AlphaFoldDB" id="A0A9Q0GX84"/>
<evidence type="ECO:0000256" key="3">
    <source>
        <dbReference type="ARBA" id="ARBA00023315"/>
    </source>
</evidence>
<dbReference type="Gene3D" id="3.30.559.10">
    <property type="entry name" value="Chloramphenicol acetyltransferase-like domain"/>
    <property type="match status" value="2"/>
</dbReference>
<reference evidence="4" key="1">
    <citation type="journal article" date="2023" name="Plant J.">
        <title>The genome of the king protea, Protea cynaroides.</title>
        <authorList>
            <person name="Chang J."/>
            <person name="Duong T.A."/>
            <person name="Schoeman C."/>
            <person name="Ma X."/>
            <person name="Roodt D."/>
            <person name="Barker N."/>
            <person name="Li Z."/>
            <person name="Van de Peer Y."/>
            <person name="Mizrachi E."/>
        </authorList>
    </citation>
    <scope>NUCLEOTIDE SEQUENCE</scope>
    <source>
        <tissue evidence="4">Young leaves</tissue>
    </source>
</reference>
<protein>
    <recommendedName>
        <fullName evidence="6">Omega-hydroxypalmitate O-feruloyl transferase</fullName>
    </recommendedName>
</protein>
<name>A0A9Q0GX84_9MAGN</name>
<keyword evidence="5" id="KW-1185">Reference proteome</keyword>
<dbReference type="Pfam" id="PF02458">
    <property type="entry name" value="Transferase"/>
    <property type="match status" value="1"/>
</dbReference>
<comment type="similarity">
    <text evidence="1">Belongs to the plant acyltransferase family.</text>
</comment>
<comment type="caution">
    <text evidence="4">The sequence shown here is derived from an EMBL/GenBank/DDBJ whole genome shotgun (WGS) entry which is preliminary data.</text>
</comment>
<dbReference type="OrthoDB" id="671439at2759"/>
<dbReference type="InterPro" id="IPR050317">
    <property type="entry name" value="Plant_Fungal_Acyltransferase"/>
</dbReference>
<dbReference type="EMBL" id="JAMYWD010000012">
    <property type="protein sequence ID" value="KAJ4953319.1"/>
    <property type="molecule type" value="Genomic_DNA"/>
</dbReference>
<evidence type="ECO:0000313" key="4">
    <source>
        <dbReference type="EMBL" id="KAJ4953319.1"/>
    </source>
</evidence>
<dbReference type="GO" id="GO:0016747">
    <property type="term" value="F:acyltransferase activity, transferring groups other than amino-acyl groups"/>
    <property type="evidence" value="ECO:0007669"/>
    <property type="project" value="UniProtKB-ARBA"/>
</dbReference>
<accession>A0A9Q0GX84</accession>
<dbReference type="Proteomes" id="UP001141806">
    <property type="component" value="Unassembled WGS sequence"/>
</dbReference>
<evidence type="ECO:0000256" key="2">
    <source>
        <dbReference type="ARBA" id="ARBA00022679"/>
    </source>
</evidence>
<keyword evidence="3" id="KW-0012">Acyltransferase</keyword>
<keyword evidence="2" id="KW-0808">Transferase</keyword>